<keyword evidence="6 9" id="KW-0472">Membrane</keyword>
<feature type="transmembrane region" description="Helical" evidence="9">
    <location>
        <begin position="660"/>
        <end position="683"/>
    </location>
</feature>
<dbReference type="Gene3D" id="1.20.1070.10">
    <property type="entry name" value="Rhodopsin 7-helix transmembrane proteins"/>
    <property type="match status" value="3"/>
</dbReference>
<comment type="caution">
    <text evidence="11">The sequence shown here is derived from an EMBL/GenBank/DDBJ whole genome shotgun (WGS) entry which is preliminary data.</text>
</comment>
<dbReference type="EMBL" id="CAJOBB010001828">
    <property type="protein sequence ID" value="CAF3908792.1"/>
    <property type="molecule type" value="Genomic_DNA"/>
</dbReference>
<comment type="subcellular location">
    <subcellularLocation>
        <location evidence="1">Cell membrane</location>
        <topology evidence="1">Multi-pass membrane protein</topology>
    </subcellularLocation>
</comment>
<feature type="transmembrane region" description="Helical" evidence="9">
    <location>
        <begin position="502"/>
        <end position="521"/>
    </location>
</feature>
<reference evidence="11" key="1">
    <citation type="submission" date="2021-02" db="EMBL/GenBank/DDBJ databases">
        <authorList>
            <person name="Nowell W R."/>
        </authorList>
    </citation>
    <scope>NUCLEOTIDE SEQUENCE</scope>
</reference>
<keyword evidence="2" id="KW-1003">Cell membrane</keyword>
<accession>A0A819I9Y8</accession>
<evidence type="ECO:0000256" key="7">
    <source>
        <dbReference type="ARBA" id="ARBA00023170"/>
    </source>
</evidence>
<evidence type="ECO:0000256" key="4">
    <source>
        <dbReference type="ARBA" id="ARBA00022989"/>
    </source>
</evidence>
<dbReference type="SUPFAM" id="SSF81321">
    <property type="entry name" value="Family A G protein-coupled receptor-like"/>
    <property type="match status" value="3"/>
</dbReference>
<gene>
    <name evidence="11" type="ORF">KXQ929_LOCUS23232</name>
</gene>
<feature type="transmembrane region" description="Helical" evidence="9">
    <location>
        <begin position="533"/>
        <end position="555"/>
    </location>
</feature>
<dbReference type="Proteomes" id="UP000663868">
    <property type="component" value="Unassembled WGS sequence"/>
</dbReference>
<evidence type="ECO:0000256" key="6">
    <source>
        <dbReference type="ARBA" id="ARBA00023136"/>
    </source>
</evidence>
<feature type="domain" description="G-protein coupled receptors family 1 profile" evidence="10">
    <location>
        <begin position="513"/>
        <end position="714"/>
    </location>
</feature>
<feature type="transmembrane region" description="Helical" evidence="9">
    <location>
        <begin position="175"/>
        <end position="203"/>
    </location>
</feature>
<feature type="transmembrane region" description="Helical" evidence="9">
    <location>
        <begin position="451"/>
        <end position="470"/>
    </location>
</feature>
<feature type="transmembrane region" description="Helical" evidence="9">
    <location>
        <begin position="567"/>
        <end position="594"/>
    </location>
</feature>
<feature type="transmembrane region" description="Helical" evidence="9">
    <location>
        <begin position="134"/>
        <end position="155"/>
    </location>
</feature>
<evidence type="ECO:0000313" key="12">
    <source>
        <dbReference type="Proteomes" id="UP000663868"/>
    </source>
</evidence>
<evidence type="ECO:0000256" key="5">
    <source>
        <dbReference type="ARBA" id="ARBA00023040"/>
    </source>
</evidence>
<keyword evidence="8" id="KW-0807">Transducer</keyword>
<dbReference type="PANTHER" id="PTHR24230:SF75">
    <property type="entry name" value="RELAXIN FAMILY PEPTIDE RECEPTOR 3"/>
    <property type="match status" value="1"/>
</dbReference>
<evidence type="ECO:0000256" key="8">
    <source>
        <dbReference type="ARBA" id="ARBA00023224"/>
    </source>
</evidence>
<feature type="transmembrane region" description="Helical" evidence="9">
    <location>
        <begin position="420"/>
        <end position="445"/>
    </location>
</feature>
<feature type="non-terminal residue" evidence="11">
    <location>
        <position position="714"/>
    </location>
</feature>
<feature type="transmembrane region" description="Helical" evidence="9">
    <location>
        <begin position="239"/>
        <end position="263"/>
    </location>
</feature>
<feature type="transmembrane region" description="Helical" evidence="9">
    <location>
        <begin position="477"/>
        <end position="496"/>
    </location>
</feature>
<feature type="transmembrane region" description="Helical" evidence="9">
    <location>
        <begin position="53"/>
        <end position="75"/>
    </location>
</feature>
<evidence type="ECO:0000256" key="2">
    <source>
        <dbReference type="ARBA" id="ARBA00022475"/>
    </source>
</evidence>
<keyword evidence="7" id="KW-0675">Receptor</keyword>
<keyword evidence="5" id="KW-0297">G-protein coupled receptor</keyword>
<dbReference type="PANTHER" id="PTHR24230">
    <property type="entry name" value="G-PROTEIN COUPLED RECEPTOR"/>
    <property type="match status" value="1"/>
</dbReference>
<evidence type="ECO:0000256" key="3">
    <source>
        <dbReference type="ARBA" id="ARBA00022692"/>
    </source>
</evidence>
<feature type="transmembrane region" description="Helical" evidence="9">
    <location>
        <begin position="339"/>
        <end position="365"/>
    </location>
</feature>
<keyword evidence="3 9" id="KW-0812">Transmembrane</keyword>
<feature type="transmembrane region" description="Helical" evidence="9">
    <location>
        <begin position="614"/>
        <end position="640"/>
    </location>
</feature>
<feature type="transmembrane region" description="Helical" evidence="9">
    <location>
        <begin position="17"/>
        <end position="41"/>
    </location>
</feature>
<protein>
    <recommendedName>
        <fullName evidence="10">G-protein coupled receptors family 1 profile domain-containing protein</fullName>
    </recommendedName>
</protein>
<evidence type="ECO:0000256" key="9">
    <source>
        <dbReference type="SAM" id="Phobius"/>
    </source>
</evidence>
<feature type="domain" description="G-protein coupled receptors family 1 profile" evidence="10">
    <location>
        <begin position="319"/>
        <end position="483"/>
    </location>
</feature>
<feature type="transmembrane region" description="Helical" evidence="9">
    <location>
        <begin position="371"/>
        <end position="400"/>
    </location>
</feature>
<evidence type="ECO:0000259" key="10">
    <source>
        <dbReference type="PROSITE" id="PS50262"/>
    </source>
</evidence>
<proteinExistence type="predicted"/>
<name>A0A819I9Y8_9BILA</name>
<sequence>MSSSTDILVTMQLVQKYLYQFVSPVLMFIGTIGCILNLIIFSQKHLRKNPCSIYFIAYNLANFVFIYSSLLPTILSVGYTIDFSTRNIVLCRVRLYITILSNFLSPLYLVLASADRVLITSSNALTRRRSTLRFAYICIACGTLFWTLLHAPVLVLTNIIQIGPNTLICYFQLSAYISFLSFCSLFKATIGLLLMTIFGLWSIKNIRSLQKVRPAASLSATVTKVDAAPHSNSSKDRQLCFILLIDIIIYALFSFTYAINLIYQQITQNYVKNAERTQIESFISNICQFSGIYQIILAIAQMDLYQYGGAPLMIVGIAGCILSLLIFSTKNLRKNPCSIYFIAYNIVNLCQICTTFLQAILAYGYNIDISIASIYFCPFICYIGYVFDILSPFYLILASIDRMLVTSRNARTRQRSNNHLAYKSVICGTICWMLFHIHIFIFFRIIEIIPNYYICYSGSITYLAFANYYGLTKTITIPILMLICEQFTMSLAIAQMDLYQYGGAPLMIVGIVGCILSLLIFSTKNLRKNPCSIYFIAYNIANLCQICTSFLQAILAYGYNIDIASSNIFLCPFICYIGYVFDILSPFYLTLASIDRMLVTSRNARTRQRSTTHLAYKCIICGTICWILFHIHALISFRIIEIIPNYYICYSGSNVYLAFANYYALTKTITIPILMLICEVYTIKNIQSAHRTRVIPLSTTGSNALNNNARSKDH</sequence>
<dbReference type="GO" id="GO:0005886">
    <property type="term" value="C:plasma membrane"/>
    <property type="evidence" value="ECO:0007669"/>
    <property type="project" value="UniProtKB-SubCell"/>
</dbReference>
<dbReference type="PROSITE" id="PS50262">
    <property type="entry name" value="G_PROTEIN_RECEP_F1_2"/>
    <property type="match status" value="3"/>
</dbReference>
<dbReference type="AlphaFoldDB" id="A0A819I9Y8"/>
<dbReference type="GO" id="GO:0007218">
    <property type="term" value="P:neuropeptide signaling pathway"/>
    <property type="evidence" value="ECO:0007669"/>
    <property type="project" value="TreeGrafter"/>
</dbReference>
<evidence type="ECO:0000313" key="11">
    <source>
        <dbReference type="EMBL" id="CAF3908792.1"/>
    </source>
</evidence>
<dbReference type="GO" id="GO:0008528">
    <property type="term" value="F:G protein-coupled peptide receptor activity"/>
    <property type="evidence" value="ECO:0007669"/>
    <property type="project" value="TreeGrafter"/>
</dbReference>
<dbReference type="InterPro" id="IPR017452">
    <property type="entry name" value="GPCR_Rhodpsn_7TM"/>
</dbReference>
<organism evidence="11 12">
    <name type="scientific">Adineta steineri</name>
    <dbReference type="NCBI Taxonomy" id="433720"/>
    <lineage>
        <taxon>Eukaryota</taxon>
        <taxon>Metazoa</taxon>
        <taxon>Spiralia</taxon>
        <taxon>Gnathifera</taxon>
        <taxon>Rotifera</taxon>
        <taxon>Eurotatoria</taxon>
        <taxon>Bdelloidea</taxon>
        <taxon>Adinetida</taxon>
        <taxon>Adinetidae</taxon>
        <taxon>Adineta</taxon>
    </lineage>
</organism>
<feature type="transmembrane region" description="Helical" evidence="9">
    <location>
        <begin position="307"/>
        <end position="327"/>
    </location>
</feature>
<feature type="domain" description="G-protein coupled receptors family 1 profile" evidence="10">
    <location>
        <begin position="33"/>
        <end position="305"/>
    </location>
</feature>
<evidence type="ECO:0000256" key="1">
    <source>
        <dbReference type="ARBA" id="ARBA00004651"/>
    </source>
</evidence>
<feature type="transmembrane region" description="Helical" evidence="9">
    <location>
        <begin position="95"/>
        <end position="114"/>
    </location>
</feature>
<keyword evidence="4 9" id="KW-1133">Transmembrane helix</keyword>